<organism evidence="2 3">
    <name type="scientific">Nitzschia inconspicua</name>
    <dbReference type="NCBI Taxonomy" id="303405"/>
    <lineage>
        <taxon>Eukaryota</taxon>
        <taxon>Sar</taxon>
        <taxon>Stramenopiles</taxon>
        <taxon>Ochrophyta</taxon>
        <taxon>Bacillariophyta</taxon>
        <taxon>Bacillariophyceae</taxon>
        <taxon>Bacillariophycidae</taxon>
        <taxon>Bacillariales</taxon>
        <taxon>Bacillariaceae</taxon>
        <taxon>Nitzschia</taxon>
    </lineage>
</organism>
<evidence type="ECO:0000313" key="3">
    <source>
        <dbReference type="Proteomes" id="UP000693970"/>
    </source>
</evidence>
<feature type="compositionally biased region" description="Basic residues" evidence="1">
    <location>
        <begin position="130"/>
        <end position="144"/>
    </location>
</feature>
<reference evidence="2" key="2">
    <citation type="submission" date="2021-04" db="EMBL/GenBank/DDBJ databases">
        <authorList>
            <person name="Podell S."/>
        </authorList>
    </citation>
    <scope>NUCLEOTIDE SEQUENCE</scope>
    <source>
        <strain evidence="2">Hildebrandi</strain>
    </source>
</reference>
<sequence>MLRVMSYNTQQTAMETTVACSRNQSGGVDDDCLPAPPSGRNLKTKLPLRRSDAGSQQQRLRAKAMNIATISEDEPLDTATPPIDPQSSSTKRRNGVRRSRSTGDSKNGSSEGRPKKRAEQQRSQSEGRKGIHWNHRVEKKRHHRLQDLTKEEKEAVWYTESDSRIILAMAKVTVKMMMRGEKCDDVDYCSRGLEGKTPIGSKERQKNKLKVRKALLEEQQLQRDEGIHDPEQLAQVSMKHSKHVCAQARNVALRDEEAIREYLESGVVSRRDCSPVQPRRVKR</sequence>
<protein>
    <submittedName>
        <fullName evidence="2">Uncharacterized protein</fullName>
    </submittedName>
</protein>
<feature type="region of interest" description="Disordered" evidence="1">
    <location>
        <begin position="21"/>
        <end position="146"/>
    </location>
</feature>
<dbReference type="EMBL" id="JAGRRH010000006">
    <property type="protein sequence ID" value="KAG7368437.1"/>
    <property type="molecule type" value="Genomic_DNA"/>
</dbReference>
<proteinExistence type="predicted"/>
<evidence type="ECO:0000313" key="2">
    <source>
        <dbReference type="EMBL" id="KAG7368437.1"/>
    </source>
</evidence>
<feature type="compositionally biased region" description="Basic residues" evidence="1">
    <location>
        <begin position="90"/>
        <end position="100"/>
    </location>
</feature>
<dbReference type="OrthoDB" id="47369at2759"/>
<dbReference type="AlphaFoldDB" id="A0A9K3LUQ5"/>
<reference evidence="2" key="1">
    <citation type="journal article" date="2021" name="Sci. Rep.">
        <title>Diploid genomic architecture of Nitzschia inconspicua, an elite biomass production diatom.</title>
        <authorList>
            <person name="Oliver A."/>
            <person name="Podell S."/>
            <person name="Pinowska A."/>
            <person name="Traller J.C."/>
            <person name="Smith S.R."/>
            <person name="McClure R."/>
            <person name="Beliaev A."/>
            <person name="Bohutskyi P."/>
            <person name="Hill E.A."/>
            <person name="Rabines A."/>
            <person name="Zheng H."/>
            <person name="Allen L.Z."/>
            <person name="Kuo A."/>
            <person name="Grigoriev I.V."/>
            <person name="Allen A.E."/>
            <person name="Hazlebeck D."/>
            <person name="Allen E.E."/>
        </authorList>
    </citation>
    <scope>NUCLEOTIDE SEQUENCE</scope>
    <source>
        <strain evidence="2">Hildebrandi</strain>
    </source>
</reference>
<gene>
    <name evidence="2" type="ORF">IV203_031180</name>
</gene>
<feature type="compositionally biased region" description="Basic and acidic residues" evidence="1">
    <location>
        <begin position="117"/>
        <end position="129"/>
    </location>
</feature>
<evidence type="ECO:0000256" key="1">
    <source>
        <dbReference type="SAM" id="MobiDB-lite"/>
    </source>
</evidence>
<dbReference type="Proteomes" id="UP000693970">
    <property type="component" value="Unassembled WGS sequence"/>
</dbReference>
<keyword evidence="3" id="KW-1185">Reference proteome</keyword>
<comment type="caution">
    <text evidence="2">The sequence shown here is derived from an EMBL/GenBank/DDBJ whole genome shotgun (WGS) entry which is preliminary data.</text>
</comment>
<accession>A0A9K3LUQ5</accession>
<name>A0A9K3LUQ5_9STRA</name>